<accession>A0ABT6XQM1</accession>
<organism evidence="3 4">
    <name type="scientific">Flavobacterium sedimenticola</name>
    <dbReference type="NCBI Taxonomy" id="3043286"/>
    <lineage>
        <taxon>Bacteria</taxon>
        <taxon>Pseudomonadati</taxon>
        <taxon>Bacteroidota</taxon>
        <taxon>Flavobacteriia</taxon>
        <taxon>Flavobacteriales</taxon>
        <taxon>Flavobacteriaceae</taxon>
        <taxon>Flavobacterium</taxon>
    </lineage>
</organism>
<name>A0ABT6XQM1_9FLAO</name>
<sequence>MKLIKILFFGLFLFSGTVSAQYGYGGVRNNGIPNNQQTPKEPTAKEIEEMRAERTEKYMQVLNAELKLDELQYIAIKNEILKTSKSIDIVMKSDYSDEEKANQVKAIQESTDKTIASYLNAAQKIQYEKLKSDKKPKKEDKKKKKEQESEPANKAN</sequence>
<dbReference type="EMBL" id="JASGBP010000004">
    <property type="protein sequence ID" value="MDI9257381.1"/>
    <property type="molecule type" value="Genomic_DNA"/>
</dbReference>
<feature type="region of interest" description="Disordered" evidence="1">
    <location>
        <begin position="127"/>
        <end position="156"/>
    </location>
</feature>
<proteinExistence type="predicted"/>
<keyword evidence="4" id="KW-1185">Reference proteome</keyword>
<evidence type="ECO:0000256" key="2">
    <source>
        <dbReference type="SAM" id="SignalP"/>
    </source>
</evidence>
<evidence type="ECO:0008006" key="5">
    <source>
        <dbReference type="Google" id="ProtNLM"/>
    </source>
</evidence>
<feature type="chain" id="PRO_5045093887" description="DUF4890 domain-containing protein" evidence="2">
    <location>
        <begin position="21"/>
        <end position="156"/>
    </location>
</feature>
<evidence type="ECO:0000313" key="4">
    <source>
        <dbReference type="Proteomes" id="UP001230035"/>
    </source>
</evidence>
<evidence type="ECO:0000313" key="3">
    <source>
        <dbReference type="EMBL" id="MDI9257381.1"/>
    </source>
</evidence>
<feature type="signal peptide" evidence="2">
    <location>
        <begin position="1"/>
        <end position="20"/>
    </location>
</feature>
<comment type="caution">
    <text evidence="3">The sequence shown here is derived from an EMBL/GenBank/DDBJ whole genome shotgun (WGS) entry which is preliminary data.</text>
</comment>
<evidence type="ECO:0000256" key="1">
    <source>
        <dbReference type="SAM" id="MobiDB-lite"/>
    </source>
</evidence>
<feature type="compositionally biased region" description="Basic and acidic residues" evidence="1">
    <location>
        <begin position="127"/>
        <end position="139"/>
    </location>
</feature>
<dbReference type="Proteomes" id="UP001230035">
    <property type="component" value="Unassembled WGS sequence"/>
</dbReference>
<keyword evidence="2" id="KW-0732">Signal</keyword>
<gene>
    <name evidence="3" type="ORF">QHT84_08125</name>
</gene>
<dbReference type="RefSeq" id="WP_283239062.1">
    <property type="nucleotide sequence ID" value="NZ_JASGBP010000004.1"/>
</dbReference>
<reference evidence="3 4" key="1">
    <citation type="submission" date="2023-05" db="EMBL/GenBank/DDBJ databases">
        <title>Flavobacterium sedimenti sp. nov., isolated from the sediment.</title>
        <authorList>
            <person name="Wu N."/>
        </authorList>
    </citation>
    <scope>NUCLEOTIDE SEQUENCE [LARGE SCALE GENOMIC DNA]</scope>
    <source>
        <strain evidence="3 4">YZ-48</strain>
    </source>
</reference>
<protein>
    <recommendedName>
        <fullName evidence="5">DUF4890 domain-containing protein</fullName>
    </recommendedName>
</protein>